<dbReference type="SUPFAM" id="SSF54236">
    <property type="entry name" value="Ubiquitin-like"/>
    <property type="match status" value="1"/>
</dbReference>
<protein>
    <submittedName>
        <fullName evidence="6">TU20 protein</fullName>
    </submittedName>
</protein>
<dbReference type="InterPro" id="IPR029071">
    <property type="entry name" value="Ubiquitin-like_domsf"/>
</dbReference>
<feature type="transmembrane region" description="Helical" evidence="4">
    <location>
        <begin position="185"/>
        <end position="206"/>
    </location>
</feature>
<dbReference type="CDD" id="cd01803">
    <property type="entry name" value="Ubl_ubiquitin"/>
    <property type="match status" value="1"/>
</dbReference>
<feature type="region of interest" description="Disordered" evidence="3">
    <location>
        <begin position="631"/>
        <end position="655"/>
    </location>
</feature>
<dbReference type="PANTHER" id="PTHR10666">
    <property type="entry name" value="UBIQUITIN"/>
    <property type="match status" value="1"/>
</dbReference>
<keyword evidence="7" id="KW-1185">Reference proteome</keyword>
<dbReference type="InterPro" id="IPR019954">
    <property type="entry name" value="Ubiquitin_CS"/>
</dbReference>
<dbReference type="FunFam" id="3.10.20.90:FF:000009">
    <property type="entry name" value="Ubiquitin-60S ribosomal protein"/>
    <property type="match status" value="1"/>
</dbReference>
<comment type="similarity">
    <text evidence="1">Belongs to the ubiquitin family.</text>
</comment>
<dbReference type="PROSITE" id="PS00299">
    <property type="entry name" value="UBIQUITIN_1"/>
    <property type="match status" value="1"/>
</dbReference>
<name>A0A813AG60_9DINO</name>
<organism evidence="6 7">
    <name type="scientific">Symbiodinium necroappetens</name>
    <dbReference type="NCBI Taxonomy" id="1628268"/>
    <lineage>
        <taxon>Eukaryota</taxon>
        <taxon>Sar</taxon>
        <taxon>Alveolata</taxon>
        <taxon>Dinophyceae</taxon>
        <taxon>Suessiales</taxon>
        <taxon>Symbiodiniaceae</taxon>
        <taxon>Symbiodinium</taxon>
    </lineage>
</organism>
<dbReference type="SUPFAM" id="SSF49764">
    <property type="entry name" value="HSP20-like chaperones"/>
    <property type="match status" value="1"/>
</dbReference>
<dbReference type="CDD" id="cd06463">
    <property type="entry name" value="p23_like"/>
    <property type="match status" value="1"/>
</dbReference>
<evidence type="ECO:0000256" key="1">
    <source>
        <dbReference type="ARBA" id="ARBA00008430"/>
    </source>
</evidence>
<evidence type="ECO:0000313" key="7">
    <source>
        <dbReference type="Proteomes" id="UP000601435"/>
    </source>
</evidence>
<proteinExistence type="inferred from homology"/>
<dbReference type="OrthoDB" id="435582at2759"/>
<dbReference type="EMBL" id="CAJNJA010058141">
    <property type="protein sequence ID" value="CAE7864650.1"/>
    <property type="molecule type" value="Genomic_DNA"/>
</dbReference>
<feature type="domain" description="Ubiquitin-like" evidence="5">
    <location>
        <begin position="117"/>
        <end position="188"/>
    </location>
</feature>
<dbReference type="PRINTS" id="PR00348">
    <property type="entry name" value="UBIQUITIN"/>
</dbReference>
<dbReference type="SMART" id="SM00213">
    <property type="entry name" value="UBQ"/>
    <property type="match status" value="1"/>
</dbReference>
<evidence type="ECO:0000256" key="2">
    <source>
        <dbReference type="ARBA" id="ARBA00022499"/>
    </source>
</evidence>
<dbReference type="Gene3D" id="3.10.20.90">
    <property type="entry name" value="Phosphatidylinositol 3-kinase Catalytic Subunit, Chain A, domain 1"/>
    <property type="match status" value="1"/>
</dbReference>
<keyword evidence="2" id="KW-1017">Isopeptide bond</keyword>
<comment type="caution">
    <text evidence="6">The sequence shown here is derived from an EMBL/GenBank/DDBJ whole genome shotgun (WGS) entry which is preliminary data.</text>
</comment>
<evidence type="ECO:0000256" key="3">
    <source>
        <dbReference type="SAM" id="MobiDB-lite"/>
    </source>
</evidence>
<accession>A0A813AG60</accession>
<evidence type="ECO:0000313" key="6">
    <source>
        <dbReference type="EMBL" id="CAE7864650.1"/>
    </source>
</evidence>
<feature type="non-terminal residue" evidence="6">
    <location>
        <position position="1"/>
    </location>
</feature>
<keyword evidence="4" id="KW-0812">Transmembrane</keyword>
<dbReference type="AlphaFoldDB" id="A0A813AG60"/>
<dbReference type="PROSITE" id="PS50053">
    <property type="entry name" value="UBIQUITIN_2"/>
    <property type="match status" value="1"/>
</dbReference>
<evidence type="ECO:0000256" key="4">
    <source>
        <dbReference type="SAM" id="Phobius"/>
    </source>
</evidence>
<keyword evidence="4" id="KW-1133">Transmembrane helix</keyword>
<dbReference type="Pfam" id="PF00240">
    <property type="entry name" value="ubiquitin"/>
    <property type="match status" value="1"/>
</dbReference>
<reference evidence="6" key="1">
    <citation type="submission" date="2021-02" db="EMBL/GenBank/DDBJ databases">
        <authorList>
            <person name="Dougan E. K."/>
            <person name="Rhodes N."/>
            <person name="Thang M."/>
            <person name="Chan C."/>
        </authorList>
    </citation>
    <scope>NUCLEOTIDE SEQUENCE</scope>
</reference>
<dbReference type="InterPro" id="IPR050158">
    <property type="entry name" value="Ubiquitin_ubiquitin-like"/>
</dbReference>
<dbReference type="InterPro" id="IPR000626">
    <property type="entry name" value="Ubiquitin-like_dom"/>
</dbReference>
<evidence type="ECO:0000259" key="5">
    <source>
        <dbReference type="PROSITE" id="PS50053"/>
    </source>
</evidence>
<sequence>VRNLNRSSVSVRFAEDRLRFQCSDREGKAFALDLELDQDIAPDLSRWELLSKKERWGEPVLMTLAKIFPAAWPALVHDPKNYRQVMDRDWSRDDDKLETSEDTFFEEHAECPGVGCVKTLTGKTITLDVEASDTIDNVKAKIQDKEGIPPDQQRLIFAGKQLEDGRTLSDYNIQKESTLHLVLRLRGGCCWFFSFLIILTLLEYIIPFPISTVDHFNDLFDAMHLWNLGMFDPVSDSALVGPQLSKKESLPGFACLFEGKAARHQGMVLSNRQDLLSGTRAELQSEIRFVQRYLPQLATETDLERSTMLSGVEAVVVLARHHACEQCGVADRTFAAAAKKTAGAKEASVLLFAMDVRSRAARPLARRLGLRCPEAPRECRYLAFSRYGGLEPVLLRGRHDEAALSKSLELLSRKQFFELTAEQAWEKQAPTRSLVILRSDATTWERQAVHQQRMKLDIGILQASADSDFRAHALAFRPGEDQPRHFHEGSAEEFRSWLLNVSVPCLGDVREFADEEPYEDLGLPIAKLFLKGGKLDTAARSAMFQLCSRFFGRMAFTVRNASLGSSDWRQHGIPPGRFPAFAVAMSTAYNTPRFGFLGIPKNQTEEFWMSPARQLLIDFVEAVLRDGVLPSRMSEAPPDEEDEEPPPPGSVQKLVGRRCRQVVEDSSSEVLIEGFDEWRRDHADRSRRLDLLAPLLMSHNISVYRLDFGQNEATRVEVCRESGTVDATPLSDFLGTGGRNQSGPVQCPPDVLRSISAGYSGYFFVHPHARPCCWDDRLSAPAFFEL</sequence>
<dbReference type="InterPro" id="IPR008978">
    <property type="entry name" value="HSP20-like_chaperone"/>
</dbReference>
<gene>
    <name evidence="6" type="primary">TU20</name>
    <name evidence="6" type="ORF">SNEC2469_LOCUS27537</name>
</gene>
<dbReference type="InterPro" id="IPR019956">
    <property type="entry name" value="Ubiquitin_dom"/>
</dbReference>
<dbReference type="Proteomes" id="UP000601435">
    <property type="component" value="Unassembled WGS sequence"/>
</dbReference>
<dbReference type="Gene3D" id="2.60.40.790">
    <property type="match status" value="1"/>
</dbReference>
<keyword evidence="4" id="KW-0472">Membrane</keyword>